<dbReference type="RefSeq" id="WP_142943905.1">
    <property type="nucleotide sequence ID" value="NZ_VIKR01000006.1"/>
</dbReference>
<evidence type="ECO:0000313" key="2">
    <source>
        <dbReference type="Proteomes" id="UP000317839"/>
    </source>
</evidence>
<comment type="caution">
    <text evidence="1">The sequence shown here is derived from an EMBL/GenBank/DDBJ whole genome shotgun (WGS) entry which is preliminary data.</text>
</comment>
<proteinExistence type="predicted"/>
<organism evidence="1 2">
    <name type="scientific">Aliikangiella marina</name>
    <dbReference type="NCBI Taxonomy" id="1712262"/>
    <lineage>
        <taxon>Bacteria</taxon>
        <taxon>Pseudomonadati</taxon>
        <taxon>Pseudomonadota</taxon>
        <taxon>Gammaproteobacteria</taxon>
        <taxon>Oceanospirillales</taxon>
        <taxon>Pleioneaceae</taxon>
        <taxon>Aliikangiella</taxon>
    </lineage>
</organism>
<evidence type="ECO:0000313" key="1">
    <source>
        <dbReference type="EMBL" id="TQV71506.1"/>
    </source>
</evidence>
<dbReference type="EMBL" id="VIKR01000006">
    <property type="protein sequence ID" value="TQV71506.1"/>
    <property type="molecule type" value="Genomic_DNA"/>
</dbReference>
<gene>
    <name evidence="1" type="ORF">FLL45_20355</name>
</gene>
<protein>
    <submittedName>
        <fullName evidence="1">Uncharacterized protein</fullName>
    </submittedName>
</protein>
<dbReference type="AlphaFoldDB" id="A0A545T2R8"/>
<reference evidence="1 2" key="1">
    <citation type="submission" date="2019-06" db="EMBL/GenBank/DDBJ databases">
        <title>Draft genome of Aliikangiella marina GYP-15.</title>
        <authorList>
            <person name="Wang G."/>
        </authorList>
    </citation>
    <scope>NUCLEOTIDE SEQUENCE [LARGE SCALE GENOMIC DNA]</scope>
    <source>
        <strain evidence="1 2">GYP-15</strain>
    </source>
</reference>
<accession>A0A545T2R8</accession>
<dbReference type="OrthoDB" id="147470at2"/>
<dbReference type="Proteomes" id="UP000317839">
    <property type="component" value="Unassembled WGS sequence"/>
</dbReference>
<sequence>MSESAEEINTLEQDVDLAVHLKRVAYHAGMMLGIDATKDEQAYHRRRVNRLNYWIQGYGTLLGMVVTVSPESSSESDPILTRLIVSPGVGIDALGREVLINEDYCIDLGEWLRAQSETDLREGYDEVENRLWLKVVVRYQDCDVAKQPIVGRKLNLSTDAVQSSRKADSVFLTIVPEIPPENETRYKPWSSHDPIDDETPDGLNLTEENYLTAVEGANEEAFRLLQLHSRMLFALQNNAVNPPIQIDQIADSGFILLARFAIEISDLNIILDAQEGEAVVNPNDIYVNNLVRPFITTSSQLDYLSRTSGE</sequence>
<name>A0A545T2R8_9GAMM</name>
<keyword evidence="2" id="KW-1185">Reference proteome</keyword>